<sequence>MPAHHGLEVRQLLWHAARAAPQRVALLWSGAPVACEPLLVDVMPAHHGQKVRQLLWHAAPPRRTASRCCGAARCWSGAPVAREPLLVDVMPAHHGQEVESTAVPPGPHRVALL</sequence>
<gene>
    <name evidence="1" type="ORF">PAPOLLO_LOCUS16699</name>
</gene>
<dbReference type="EMBL" id="CAJQZP010001125">
    <property type="protein sequence ID" value="CAG5017640.1"/>
    <property type="molecule type" value="Genomic_DNA"/>
</dbReference>
<evidence type="ECO:0000313" key="1">
    <source>
        <dbReference type="EMBL" id="CAG5017640.1"/>
    </source>
</evidence>
<dbReference type="AlphaFoldDB" id="A0A8S3XFR2"/>
<accession>A0A8S3XFR2</accession>
<organism evidence="1 2">
    <name type="scientific">Parnassius apollo</name>
    <name type="common">Apollo butterfly</name>
    <name type="synonym">Papilio apollo</name>
    <dbReference type="NCBI Taxonomy" id="110799"/>
    <lineage>
        <taxon>Eukaryota</taxon>
        <taxon>Metazoa</taxon>
        <taxon>Ecdysozoa</taxon>
        <taxon>Arthropoda</taxon>
        <taxon>Hexapoda</taxon>
        <taxon>Insecta</taxon>
        <taxon>Pterygota</taxon>
        <taxon>Neoptera</taxon>
        <taxon>Endopterygota</taxon>
        <taxon>Lepidoptera</taxon>
        <taxon>Glossata</taxon>
        <taxon>Ditrysia</taxon>
        <taxon>Papilionoidea</taxon>
        <taxon>Papilionidae</taxon>
        <taxon>Parnassiinae</taxon>
        <taxon>Parnassini</taxon>
        <taxon>Parnassius</taxon>
        <taxon>Parnassius</taxon>
    </lineage>
</organism>
<comment type="caution">
    <text evidence="1">The sequence shown here is derived from an EMBL/GenBank/DDBJ whole genome shotgun (WGS) entry which is preliminary data.</text>
</comment>
<name>A0A8S3XFR2_PARAO</name>
<reference evidence="1" key="1">
    <citation type="submission" date="2021-04" db="EMBL/GenBank/DDBJ databases">
        <authorList>
            <person name="Tunstrom K."/>
        </authorList>
    </citation>
    <scope>NUCLEOTIDE SEQUENCE</scope>
</reference>
<dbReference type="Proteomes" id="UP000691718">
    <property type="component" value="Unassembled WGS sequence"/>
</dbReference>
<protein>
    <submittedName>
        <fullName evidence="1">(apollo) hypothetical protein</fullName>
    </submittedName>
</protein>
<keyword evidence="2" id="KW-1185">Reference proteome</keyword>
<evidence type="ECO:0000313" key="2">
    <source>
        <dbReference type="Proteomes" id="UP000691718"/>
    </source>
</evidence>
<proteinExistence type="predicted"/>